<dbReference type="SUPFAM" id="SSF53448">
    <property type="entry name" value="Nucleotide-diphospho-sugar transferases"/>
    <property type="match status" value="1"/>
</dbReference>
<sequence>MSTIHVFTSAALNYAPKVKVLFDGLRRLHPDWRLHLALADAPDRAQIAAATGADVVHALPDLGIPAWRAWAFGHSLMELATAIKPWVLAKILADPDCGGVFYLDPDVAVFSALDDLVSELGRSDILLTPHQTQPESTHDGIVFNEVCTLQHGVYNLGFVGVAGSEEGRAFARWWADRCYRFCRADIPNGIFTDQRWIDLAPSYFDGVRVLRSPRFNVAPWNLSHRRLEIGGGEEVRVNGEPLGFFHFSAIDQTATFGGAQAGDAVRALADWYRSETGRAAVSVQSSGPWGLDHFADGAPITQEQRWVYRLRADLQHAYPDPFASGPSTFQAWWAGQARAEFPLLFDPGARDGELARLSSALTTGYAEPPGAI</sequence>
<dbReference type="EMBL" id="QFYR01000001">
    <property type="protein sequence ID" value="RAK56947.1"/>
    <property type="molecule type" value="Genomic_DNA"/>
</dbReference>
<evidence type="ECO:0000313" key="2">
    <source>
        <dbReference type="Proteomes" id="UP000249725"/>
    </source>
</evidence>
<dbReference type="AlphaFoldDB" id="A0A328AQP7"/>
<dbReference type="Proteomes" id="UP000249725">
    <property type="component" value="Unassembled WGS sequence"/>
</dbReference>
<organism evidence="1 2">
    <name type="scientific">Phenylobacterium deserti</name>
    <dbReference type="NCBI Taxonomy" id="1914756"/>
    <lineage>
        <taxon>Bacteria</taxon>
        <taxon>Pseudomonadati</taxon>
        <taxon>Pseudomonadota</taxon>
        <taxon>Alphaproteobacteria</taxon>
        <taxon>Caulobacterales</taxon>
        <taxon>Caulobacteraceae</taxon>
        <taxon>Phenylobacterium</taxon>
    </lineage>
</organism>
<keyword evidence="2" id="KW-1185">Reference proteome</keyword>
<dbReference type="InterPro" id="IPR029044">
    <property type="entry name" value="Nucleotide-diphossugar_trans"/>
</dbReference>
<reference evidence="2" key="1">
    <citation type="submission" date="2018-05" db="EMBL/GenBank/DDBJ databases">
        <authorList>
            <person name="Li X."/>
        </authorList>
    </citation>
    <scope>NUCLEOTIDE SEQUENCE [LARGE SCALE GENOMIC DNA]</scope>
    <source>
        <strain evidence="2">YIM 73061</strain>
    </source>
</reference>
<gene>
    <name evidence="1" type="ORF">DJ018_02975</name>
</gene>
<dbReference type="GO" id="GO:0016740">
    <property type="term" value="F:transferase activity"/>
    <property type="evidence" value="ECO:0007669"/>
    <property type="project" value="UniProtKB-KW"/>
</dbReference>
<accession>A0A328AQP7</accession>
<dbReference type="OrthoDB" id="118340at2"/>
<evidence type="ECO:0000313" key="1">
    <source>
        <dbReference type="EMBL" id="RAK56947.1"/>
    </source>
</evidence>
<dbReference type="RefSeq" id="WP_111513399.1">
    <property type="nucleotide sequence ID" value="NZ_QFYR01000001.1"/>
</dbReference>
<name>A0A328AQP7_9CAUL</name>
<protein>
    <submittedName>
        <fullName evidence="1">Glycosyl transferase</fullName>
    </submittedName>
</protein>
<proteinExistence type="predicted"/>
<comment type="caution">
    <text evidence="1">The sequence shown here is derived from an EMBL/GenBank/DDBJ whole genome shotgun (WGS) entry which is preliminary data.</text>
</comment>
<keyword evidence="1" id="KW-0808">Transferase</keyword>